<dbReference type="AlphaFoldDB" id="E7MP19"/>
<proteinExistence type="predicted"/>
<name>E7MP19_9FIRM</name>
<dbReference type="EMBL" id="AECQ01000027">
    <property type="protein sequence ID" value="EFW24200.1"/>
    <property type="molecule type" value="Genomic_DNA"/>
</dbReference>
<dbReference type="Proteomes" id="UP000004097">
    <property type="component" value="Unassembled WGS sequence"/>
</dbReference>
<sequence>MNTLIIDKIRRLKGEPVKPISTEGIIILDDDQAENALNFELAKIDEFQRKVKEMSDQCD</sequence>
<organism evidence="1 2">
    <name type="scientific">Solobacterium moorei F0204</name>
    <dbReference type="NCBI Taxonomy" id="706433"/>
    <lineage>
        <taxon>Bacteria</taxon>
        <taxon>Bacillati</taxon>
        <taxon>Bacillota</taxon>
        <taxon>Erysipelotrichia</taxon>
        <taxon>Erysipelotrichales</taxon>
        <taxon>Erysipelotrichaceae</taxon>
        <taxon>Solobacterium</taxon>
    </lineage>
</organism>
<protein>
    <submittedName>
        <fullName evidence="1">Uncharacterized protein</fullName>
    </submittedName>
</protein>
<comment type="caution">
    <text evidence="1">The sequence shown here is derived from an EMBL/GenBank/DDBJ whole genome shotgun (WGS) entry which is preliminary data.</text>
</comment>
<evidence type="ECO:0000313" key="2">
    <source>
        <dbReference type="Proteomes" id="UP000004097"/>
    </source>
</evidence>
<accession>E7MP19</accession>
<dbReference type="RefSeq" id="WP_006526107.1">
    <property type="nucleotide sequence ID" value="NZ_GL637664.1"/>
</dbReference>
<reference evidence="1 2" key="1">
    <citation type="submission" date="2010-08" db="EMBL/GenBank/DDBJ databases">
        <authorList>
            <person name="Weinstock G."/>
            <person name="Sodergren E."/>
            <person name="Clifton S."/>
            <person name="Fulton L."/>
            <person name="Fulton B."/>
            <person name="Courtney L."/>
            <person name="Fronick C."/>
            <person name="Harrison M."/>
            <person name="Strong C."/>
            <person name="Farmer C."/>
            <person name="Delahaunty K."/>
            <person name="Markovic C."/>
            <person name="Hall O."/>
            <person name="Minx P."/>
            <person name="Tomlinson C."/>
            <person name="Mitreva M."/>
            <person name="Hou S."/>
            <person name="Chen J."/>
            <person name="Wollam A."/>
            <person name="Pepin K.H."/>
            <person name="Johnson M."/>
            <person name="Bhonagiri V."/>
            <person name="Zhang X."/>
            <person name="Suruliraj S."/>
            <person name="Warren W."/>
            <person name="Chinwalla A."/>
            <person name="Mardis E.R."/>
            <person name="Wilson R.K."/>
        </authorList>
    </citation>
    <scope>NUCLEOTIDE SEQUENCE [LARGE SCALE GENOMIC DNA]</scope>
    <source>
        <strain evidence="1 2">F0204</strain>
    </source>
</reference>
<dbReference type="STRING" id="706433.HMPREF9430_01290"/>
<evidence type="ECO:0000313" key="1">
    <source>
        <dbReference type="EMBL" id="EFW24200.1"/>
    </source>
</evidence>
<gene>
    <name evidence="1" type="ORF">HMPREF9430_01290</name>
</gene>
<dbReference type="HOGENOM" id="CLU_2958344_0_0_9"/>
<keyword evidence="2" id="KW-1185">Reference proteome</keyword>